<evidence type="ECO:0000256" key="1">
    <source>
        <dbReference type="SAM" id="MobiDB-lite"/>
    </source>
</evidence>
<reference evidence="2" key="1">
    <citation type="submission" date="2022-08" db="EMBL/GenBank/DDBJ databases">
        <title>Genomic Encyclopedia of Type Strains, Phase V (KMG-V): Genome sequencing to study the core and pangenomes of soil and plant-associated prokaryotes.</title>
        <authorList>
            <person name="Whitman W."/>
        </authorList>
    </citation>
    <scope>NUCLEOTIDE SEQUENCE</scope>
    <source>
        <strain evidence="2">SP3002</strain>
    </source>
</reference>
<evidence type="ECO:0000313" key="2">
    <source>
        <dbReference type="EMBL" id="MCS4159438.1"/>
    </source>
</evidence>
<name>A0AAW5PCF1_9BACT</name>
<feature type="region of interest" description="Disordered" evidence="1">
    <location>
        <begin position="78"/>
        <end position="97"/>
    </location>
</feature>
<comment type="caution">
    <text evidence="2">The sequence shown here is derived from an EMBL/GenBank/DDBJ whole genome shotgun (WGS) entry which is preliminary data.</text>
</comment>
<protein>
    <recommendedName>
        <fullName evidence="4">GIY-YIG domain-containing protein</fullName>
    </recommendedName>
</protein>
<dbReference type="EMBL" id="JANTZM010000030">
    <property type="protein sequence ID" value="MCS4159438.1"/>
    <property type="molecule type" value="Genomic_DNA"/>
</dbReference>
<proteinExistence type="predicted"/>
<dbReference type="InterPro" id="IPR035901">
    <property type="entry name" value="GIY-YIG_endonuc_sf"/>
</dbReference>
<gene>
    <name evidence="2" type="ORF">GGP99_003430</name>
</gene>
<organism evidence="2 3">
    <name type="scientific">Salinibacter ruber</name>
    <dbReference type="NCBI Taxonomy" id="146919"/>
    <lineage>
        <taxon>Bacteria</taxon>
        <taxon>Pseudomonadati</taxon>
        <taxon>Rhodothermota</taxon>
        <taxon>Rhodothermia</taxon>
        <taxon>Rhodothermales</taxon>
        <taxon>Salinibacteraceae</taxon>
        <taxon>Salinibacter</taxon>
    </lineage>
</organism>
<dbReference type="SUPFAM" id="SSF82771">
    <property type="entry name" value="GIY-YIG endonuclease"/>
    <property type="match status" value="1"/>
</dbReference>
<accession>A0AAW5PCF1</accession>
<dbReference type="CDD" id="cd00719">
    <property type="entry name" value="GIY-YIG_SF"/>
    <property type="match status" value="1"/>
</dbReference>
<evidence type="ECO:0000313" key="3">
    <source>
        <dbReference type="Proteomes" id="UP001155110"/>
    </source>
</evidence>
<sequence>MQGPHSLTNTNVDKRVDDRIGVYRLYNSRRGPVRYVGMSTDLASRLKQWTSKYRDFKYGHQSSNADVCWNGTTLYHQHGGKKELDNDKHSPRPHRHVKCPVCGIHSAG</sequence>
<dbReference type="AlphaFoldDB" id="A0AAW5PCF1"/>
<evidence type="ECO:0008006" key="4">
    <source>
        <dbReference type="Google" id="ProtNLM"/>
    </source>
</evidence>
<dbReference type="Proteomes" id="UP001155110">
    <property type="component" value="Unassembled WGS sequence"/>
</dbReference>
<feature type="compositionally biased region" description="Basic and acidic residues" evidence="1">
    <location>
        <begin position="80"/>
        <end position="90"/>
    </location>
</feature>